<dbReference type="Gene3D" id="2.30.42.10">
    <property type="match status" value="1"/>
</dbReference>
<protein>
    <recommendedName>
        <fullName evidence="1">PDZ domain-containing protein</fullName>
    </recommendedName>
</protein>
<accession>A0A3S5C1U9</accession>
<keyword evidence="3" id="KW-1185">Reference proteome</keyword>
<organism evidence="2 3">
    <name type="scientific">Protopolystoma xenopodis</name>
    <dbReference type="NCBI Taxonomy" id="117903"/>
    <lineage>
        <taxon>Eukaryota</taxon>
        <taxon>Metazoa</taxon>
        <taxon>Spiralia</taxon>
        <taxon>Lophotrochozoa</taxon>
        <taxon>Platyhelminthes</taxon>
        <taxon>Monogenea</taxon>
        <taxon>Polyopisthocotylea</taxon>
        <taxon>Polystomatidea</taxon>
        <taxon>Polystomatidae</taxon>
        <taxon>Protopolystoma</taxon>
    </lineage>
</organism>
<dbReference type="EMBL" id="CAAALY010107335">
    <property type="protein sequence ID" value="VEL29891.1"/>
    <property type="molecule type" value="Genomic_DNA"/>
</dbReference>
<evidence type="ECO:0000259" key="1">
    <source>
        <dbReference type="PROSITE" id="PS50106"/>
    </source>
</evidence>
<dbReference type="InterPro" id="IPR001478">
    <property type="entry name" value="PDZ"/>
</dbReference>
<dbReference type="GO" id="GO:0005794">
    <property type="term" value="C:Golgi apparatus"/>
    <property type="evidence" value="ECO:0007669"/>
    <property type="project" value="InterPro"/>
</dbReference>
<dbReference type="InterPro" id="IPR036034">
    <property type="entry name" value="PDZ_sf"/>
</dbReference>
<dbReference type="GO" id="GO:0044325">
    <property type="term" value="F:transmembrane transporter binding"/>
    <property type="evidence" value="ECO:0007669"/>
    <property type="project" value="TreeGrafter"/>
</dbReference>
<dbReference type="GO" id="GO:0030140">
    <property type="term" value="C:trans-Golgi network transport vesicle"/>
    <property type="evidence" value="ECO:0007669"/>
    <property type="project" value="TreeGrafter"/>
</dbReference>
<dbReference type="AlphaFoldDB" id="A0A3S5C1U9"/>
<dbReference type="PANTHER" id="PTHR16528">
    <property type="entry name" value="GOLGI-ASSOCIATED PDZ AND COILED-COIL MOTIF-CONTAINING"/>
    <property type="match status" value="1"/>
</dbReference>
<dbReference type="GO" id="GO:0016020">
    <property type="term" value="C:membrane"/>
    <property type="evidence" value="ECO:0007669"/>
    <property type="project" value="TreeGrafter"/>
</dbReference>
<dbReference type="PANTHER" id="PTHR16528:SF2">
    <property type="entry name" value="GOLGI-ASSOCIATED PDZ AND COILED-COIL MOTIF-CONTAINING PROTEIN"/>
    <property type="match status" value="1"/>
</dbReference>
<evidence type="ECO:0000313" key="3">
    <source>
        <dbReference type="Proteomes" id="UP000784294"/>
    </source>
</evidence>
<dbReference type="OrthoDB" id="10063653at2759"/>
<reference evidence="2" key="1">
    <citation type="submission" date="2018-11" db="EMBL/GenBank/DDBJ databases">
        <authorList>
            <consortium name="Pathogen Informatics"/>
        </authorList>
    </citation>
    <scope>NUCLEOTIDE SEQUENCE</scope>
</reference>
<dbReference type="Pfam" id="PF00595">
    <property type="entry name" value="PDZ"/>
    <property type="match status" value="1"/>
</dbReference>
<dbReference type="GO" id="GO:2000009">
    <property type="term" value="P:negative regulation of protein localization to cell surface"/>
    <property type="evidence" value="ECO:0007669"/>
    <property type="project" value="TreeGrafter"/>
</dbReference>
<sequence length="100" mass="10669">MPKLGPNTDKSSYLPSLPREILGKVRRITLHLSHSTGMGVSVTGGLEHGVPIIISEIHSGQLAERVGGIYVGDAILAVNGIDLRDKRHSHAVQILSTQTV</sequence>
<dbReference type="InterPro" id="IPR038879">
    <property type="entry name" value="GOPC"/>
</dbReference>
<evidence type="ECO:0000313" key="2">
    <source>
        <dbReference type="EMBL" id="VEL29891.1"/>
    </source>
</evidence>
<proteinExistence type="predicted"/>
<dbReference type="PROSITE" id="PS50106">
    <property type="entry name" value="PDZ"/>
    <property type="match status" value="1"/>
</dbReference>
<comment type="caution">
    <text evidence="2">The sequence shown here is derived from an EMBL/GenBank/DDBJ whole genome shotgun (WGS) entry which is preliminary data.</text>
</comment>
<gene>
    <name evidence="2" type="ORF">PXEA_LOCUS23331</name>
</gene>
<name>A0A3S5C1U9_9PLAT</name>
<feature type="domain" description="PDZ" evidence="1">
    <location>
        <begin position="27"/>
        <end position="95"/>
    </location>
</feature>
<dbReference type="SMART" id="SM00228">
    <property type="entry name" value="PDZ"/>
    <property type="match status" value="1"/>
</dbReference>
<dbReference type="Proteomes" id="UP000784294">
    <property type="component" value="Unassembled WGS sequence"/>
</dbReference>
<dbReference type="SUPFAM" id="SSF50156">
    <property type="entry name" value="PDZ domain-like"/>
    <property type="match status" value="1"/>
</dbReference>